<evidence type="ECO:0000256" key="1">
    <source>
        <dbReference type="ARBA" id="ARBA00002442"/>
    </source>
</evidence>
<comment type="function">
    <text evidence="1">Required for the export of heme to the periplasm for the biogenesis of c-type cytochromes.</text>
</comment>
<evidence type="ECO:0000256" key="6">
    <source>
        <dbReference type="ARBA" id="ARBA00022748"/>
    </source>
</evidence>
<dbReference type="PANTHER" id="PTHR30071:SF1">
    <property type="entry name" value="CYTOCHROME B_B6 PROTEIN-RELATED"/>
    <property type="match status" value="1"/>
</dbReference>
<keyword evidence="6" id="KW-0201">Cytochrome c-type biogenesis</keyword>
<evidence type="ECO:0000256" key="3">
    <source>
        <dbReference type="ARBA" id="ARBA00005840"/>
    </source>
</evidence>
<dbReference type="GO" id="GO:0020037">
    <property type="term" value="F:heme binding"/>
    <property type="evidence" value="ECO:0007669"/>
    <property type="project" value="InterPro"/>
</dbReference>
<comment type="caution">
    <text evidence="11">The sequence shown here is derived from an EMBL/GenBank/DDBJ whole genome shotgun (WGS) entry which is preliminary data.</text>
</comment>
<sequence length="233" mass="26935">MKRFFKANKSVLALLGKVFLLIFLSAVIIAAYYYAPLAKGLKEYTRVMYFHVPAAWVTVLAFLISAWYSYLYLKKRDLLMDAYAAAANQLGILYCLVTTVTGAMWAKASWGAYWNWDPRQTSIFILLLIYAAYFSLRSAIENEQDRARLSAVYSLLAFATVPFFIFIIPRIYESLHPDPLINDQAKIKMNIKMLQVFLSSLGGFTVLFLWMFNIKKRIIKLSAYFEEIEEENE</sequence>
<protein>
    <recommendedName>
        <fullName evidence="4">Heme exporter protein C</fullName>
    </recommendedName>
</protein>
<evidence type="ECO:0000256" key="5">
    <source>
        <dbReference type="ARBA" id="ARBA00022692"/>
    </source>
</evidence>
<dbReference type="PANTHER" id="PTHR30071">
    <property type="entry name" value="HEME EXPORTER PROTEIN C"/>
    <property type="match status" value="1"/>
</dbReference>
<keyword evidence="7 9" id="KW-1133">Transmembrane helix</keyword>
<feature type="transmembrane region" description="Helical" evidence="9">
    <location>
        <begin position="192"/>
        <end position="212"/>
    </location>
</feature>
<comment type="similarity">
    <text evidence="3">Belongs to the CcmC/CycZ/HelC family.</text>
</comment>
<dbReference type="EMBL" id="DRLD01000023">
    <property type="protein sequence ID" value="HED09205.1"/>
    <property type="molecule type" value="Genomic_DNA"/>
</dbReference>
<accession>A0A7V1LJN5</accession>
<dbReference type="Proteomes" id="UP000886005">
    <property type="component" value="Unassembled WGS sequence"/>
</dbReference>
<evidence type="ECO:0000256" key="2">
    <source>
        <dbReference type="ARBA" id="ARBA00004141"/>
    </source>
</evidence>
<dbReference type="PRINTS" id="PR01386">
    <property type="entry name" value="CCMCBIOGNSIS"/>
</dbReference>
<keyword evidence="8 9" id="KW-0472">Membrane</keyword>
<keyword evidence="5 9" id="KW-0812">Transmembrane</keyword>
<reference evidence="11" key="1">
    <citation type="journal article" date="2020" name="mSystems">
        <title>Genome- and Community-Level Interaction Insights into Carbon Utilization and Element Cycling Functions of Hydrothermarchaeota in Hydrothermal Sediment.</title>
        <authorList>
            <person name="Zhou Z."/>
            <person name="Liu Y."/>
            <person name="Xu W."/>
            <person name="Pan J."/>
            <person name="Luo Z.H."/>
            <person name="Li M."/>
        </authorList>
    </citation>
    <scope>NUCLEOTIDE SEQUENCE [LARGE SCALE GENOMIC DNA]</scope>
    <source>
        <strain evidence="11">HyVt-456</strain>
    </source>
</reference>
<dbReference type="GO" id="GO:0015232">
    <property type="term" value="F:heme transmembrane transporter activity"/>
    <property type="evidence" value="ECO:0007669"/>
    <property type="project" value="InterPro"/>
</dbReference>
<evidence type="ECO:0000259" key="10">
    <source>
        <dbReference type="Pfam" id="PF01578"/>
    </source>
</evidence>
<gene>
    <name evidence="11" type="ORF">ENJ10_00815</name>
</gene>
<evidence type="ECO:0000256" key="4">
    <source>
        <dbReference type="ARBA" id="ARBA00016463"/>
    </source>
</evidence>
<dbReference type="InterPro" id="IPR002541">
    <property type="entry name" value="Cyt_c_assembly"/>
</dbReference>
<feature type="transmembrane region" description="Helical" evidence="9">
    <location>
        <begin position="121"/>
        <end position="140"/>
    </location>
</feature>
<feature type="domain" description="Cytochrome c assembly protein" evidence="10">
    <location>
        <begin position="8"/>
        <end position="169"/>
    </location>
</feature>
<dbReference type="InterPro" id="IPR003557">
    <property type="entry name" value="Cyt_c_biogenesis_CcmC"/>
</dbReference>
<dbReference type="InterPro" id="IPR045062">
    <property type="entry name" value="Cyt_c_biogenesis_CcsA/CcmC"/>
</dbReference>
<comment type="subcellular location">
    <subcellularLocation>
        <location evidence="2">Membrane</location>
        <topology evidence="2">Multi-pass membrane protein</topology>
    </subcellularLocation>
</comment>
<dbReference type="GO" id="GO:0005886">
    <property type="term" value="C:plasma membrane"/>
    <property type="evidence" value="ECO:0007669"/>
    <property type="project" value="TreeGrafter"/>
</dbReference>
<feature type="transmembrane region" description="Helical" evidence="9">
    <location>
        <begin position="12"/>
        <end position="34"/>
    </location>
</feature>
<evidence type="ECO:0000256" key="8">
    <source>
        <dbReference type="ARBA" id="ARBA00023136"/>
    </source>
</evidence>
<dbReference type="GO" id="GO:0017004">
    <property type="term" value="P:cytochrome complex assembly"/>
    <property type="evidence" value="ECO:0007669"/>
    <property type="project" value="UniProtKB-KW"/>
</dbReference>
<evidence type="ECO:0000256" key="7">
    <source>
        <dbReference type="ARBA" id="ARBA00022989"/>
    </source>
</evidence>
<proteinExistence type="inferred from homology"/>
<dbReference type="Pfam" id="PF01578">
    <property type="entry name" value="Cytochrom_C_asm"/>
    <property type="match status" value="1"/>
</dbReference>
<dbReference type="AlphaFoldDB" id="A0A7V1LJN5"/>
<evidence type="ECO:0000313" key="11">
    <source>
        <dbReference type="EMBL" id="HED09205.1"/>
    </source>
</evidence>
<feature type="transmembrane region" description="Helical" evidence="9">
    <location>
        <begin position="152"/>
        <end position="172"/>
    </location>
</feature>
<feature type="transmembrane region" description="Helical" evidence="9">
    <location>
        <begin position="54"/>
        <end position="73"/>
    </location>
</feature>
<feature type="transmembrane region" description="Helical" evidence="9">
    <location>
        <begin position="85"/>
        <end position="106"/>
    </location>
</feature>
<name>A0A7V1LJN5_CALAY</name>
<organism evidence="11">
    <name type="scientific">Caldithrix abyssi</name>
    <dbReference type="NCBI Taxonomy" id="187145"/>
    <lineage>
        <taxon>Bacteria</taxon>
        <taxon>Pseudomonadati</taxon>
        <taxon>Calditrichota</taxon>
        <taxon>Calditrichia</taxon>
        <taxon>Calditrichales</taxon>
        <taxon>Calditrichaceae</taxon>
        <taxon>Caldithrix</taxon>
    </lineage>
</organism>
<evidence type="ECO:0000256" key="9">
    <source>
        <dbReference type="SAM" id="Phobius"/>
    </source>
</evidence>